<gene>
    <name evidence="1" type="ORF">L6452_05127</name>
</gene>
<reference evidence="1 2" key="2">
    <citation type="journal article" date="2022" name="Mol. Ecol. Resour.">
        <title>The genomes of chicory, endive, great burdock and yacon provide insights into Asteraceae paleo-polyploidization history and plant inulin production.</title>
        <authorList>
            <person name="Fan W."/>
            <person name="Wang S."/>
            <person name="Wang H."/>
            <person name="Wang A."/>
            <person name="Jiang F."/>
            <person name="Liu H."/>
            <person name="Zhao H."/>
            <person name="Xu D."/>
            <person name="Zhang Y."/>
        </authorList>
    </citation>
    <scope>NUCLEOTIDE SEQUENCE [LARGE SCALE GENOMIC DNA]</scope>
    <source>
        <strain evidence="2">cv. Niubang</strain>
    </source>
</reference>
<dbReference type="EMBL" id="CM042048">
    <property type="protein sequence ID" value="KAI3757586.1"/>
    <property type="molecule type" value="Genomic_DNA"/>
</dbReference>
<evidence type="ECO:0000313" key="1">
    <source>
        <dbReference type="EMBL" id="KAI3757586.1"/>
    </source>
</evidence>
<name>A0ACB9EGL2_ARCLA</name>
<organism evidence="1 2">
    <name type="scientific">Arctium lappa</name>
    <name type="common">Greater burdock</name>
    <name type="synonym">Lappa major</name>
    <dbReference type="NCBI Taxonomy" id="4217"/>
    <lineage>
        <taxon>Eukaryota</taxon>
        <taxon>Viridiplantae</taxon>
        <taxon>Streptophyta</taxon>
        <taxon>Embryophyta</taxon>
        <taxon>Tracheophyta</taxon>
        <taxon>Spermatophyta</taxon>
        <taxon>Magnoliopsida</taxon>
        <taxon>eudicotyledons</taxon>
        <taxon>Gunneridae</taxon>
        <taxon>Pentapetalae</taxon>
        <taxon>asterids</taxon>
        <taxon>campanulids</taxon>
        <taxon>Asterales</taxon>
        <taxon>Asteraceae</taxon>
        <taxon>Carduoideae</taxon>
        <taxon>Cardueae</taxon>
        <taxon>Arctiinae</taxon>
        <taxon>Arctium</taxon>
    </lineage>
</organism>
<keyword evidence="2" id="KW-1185">Reference proteome</keyword>
<reference evidence="2" key="1">
    <citation type="journal article" date="2022" name="Mol. Ecol. Resour.">
        <title>The genomes of chicory, endive, great burdock and yacon provide insights into Asteraceae palaeo-polyploidization history and plant inulin production.</title>
        <authorList>
            <person name="Fan W."/>
            <person name="Wang S."/>
            <person name="Wang H."/>
            <person name="Wang A."/>
            <person name="Jiang F."/>
            <person name="Liu H."/>
            <person name="Zhao H."/>
            <person name="Xu D."/>
            <person name="Zhang Y."/>
        </authorList>
    </citation>
    <scope>NUCLEOTIDE SEQUENCE [LARGE SCALE GENOMIC DNA]</scope>
    <source>
        <strain evidence="2">cv. Niubang</strain>
    </source>
</reference>
<proteinExistence type="predicted"/>
<sequence length="444" mass="49548">MSPDDEDGEFLTMNKSSKSESTGSRSITKKNKVIWTPDLHNKFLEAIAILGVDRAVPTKIIDLMKVDGLTRDHIASHLQKYRIFSKKIAEASYRDQIALQPVLLESSINNIGVCPTPVQKSWLSYCEINPPILDTSSFSFPILEASSSTTVNPSKLANSPSLPNQKVKNGSSMQESEILEHTMPDSLDGQGYLIDDGAELGIANSGSVVNSSNSPFMQNLDGVIYDYGVPSTDIEMISSNDLHSYMELPMNCSTNTASSSYTQNSNGFESSKLVEMNSLYDSNSNKELLSSWNDEMEMNTDLEANLEIRLGEDDLMLDEADIATLWETFIPEEPYVDHHGKHGSTSNNPNPPAFLEPPNQDMNGENFPNIVSIDSNYNENHQLMNEETTAIDMQQCLDGYLPGFDPTYDMYDIDEQLLELESRPEPVEEDTTLQDLFWNPFDQD</sequence>
<protein>
    <submittedName>
        <fullName evidence="1">Uncharacterized protein</fullName>
    </submittedName>
</protein>
<evidence type="ECO:0000313" key="2">
    <source>
        <dbReference type="Proteomes" id="UP001055879"/>
    </source>
</evidence>
<comment type="caution">
    <text evidence="1">The sequence shown here is derived from an EMBL/GenBank/DDBJ whole genome shotgun (WGS) entry which is preliminary data.</text>
</comment>
<accession>A0ACB9EGL2</accession>
<dbReference type="Proteomes" id="UP001055879">
    <property type="component" value="Linkage Group LG02"/>
</dbReference>